<keyword evidence="2" id="KW-0472">Membrane</keyword>
<dbReference type="PANTHER" id="PTHR30441:SF8">
    <property type="entry name" value="DUF748 DOMAIN-CONTAINING PROTEIN"/>
    <property type="match status" value="1"/>
</dbReference>
<dbReference type="PANTHER" id="PTHR30441">
    <property type="entry name" value="DUF748 DOMAIN-CONTAINING PROTEIN"/>
    <property type="match status" value="1"/>
</dbReference>
<proteinExistence type="predicted"/>
<evidence type="ECO:0000256" key="2">
    <source>
        <dbReference type="SAM" id="Phobius"/>
    </source>
</evidence>
<organism evidence="3 4">
    <name type="scientific">Thalassobacterium maritimum</name>
    <dbReference type="NCBI Taxonomy" id="3041265"/>
    <lineage>
        <taxon>Bacteria</taxon>
        <taxon>Pseudomonadati</taxon>
        <taxon>Verrucomicrobiota</taxon>
        <taxon>Opitutia</taxon>
        <taxon>Puniceicoccales</taxon>
        <taxon>Coraliomargaritaceae</taxon>
        <taxon>Thalassobacterium</taxon>
    </lineage>
</organism>
<feature type="transmembrane region" description="Helical" evidence="2">
    <location>
        <begin position="7"/>
        <end position="30"/>
    </location>
</feature>
<gene>
    <name evidence="3" type="ORF">QEH52_16365</name>
</gene>
<name>A0ABU1AY57_9BACT</name>
<dbReference type="RefSeq" id="WP_308951898.1">
    <property type="nucleotide sequence ID" value="NZ_JARXHW010000052.1"/>
</dbReference>
<dbReference type="Pfam" id="PF05359">
    <property type="entry name" value="DUF748"/>
    <property type="match status" value="2"/>
</dbReference>
<reference evidence="3 4" key="1">
    <citation type="submission" date="2023-04" db="EMBL/GenBank/DDBJ databases">
        <title>A novel bacteria isolated from coastal sediment.</title>
        <authorList>
            <person name="Liu X.-J."/>
            <person name="Du Z.-J."/>
        </authorList>
    </citation>
    <scope>NUCLEOTIDE SEQUENCE [LARGE SCALE GENOMIC DNA]</scope>
    <source>
        <strain evidence="3 4">SDUM461003</strain>
    </source>
</reference>
<dbReference type="InterPro" id="IPR008023">
    <property type="entry name" value="DUF748"/>
</dbReference>
<comment type="caution">
    <text evidence="3">The sequence shown here is derived from an EMBL/GenBank/DDBJ whole genome shotgun (WGS) entry which is preliminary data.</text>
</comment>
<evidence type="ECO:0000313" key="4">
    <source>
        <dbReference type="Proteomes" id="UP001225316"/>
    </source>
</evidence>
<dbReference type="InterPro" id="IPR052894">
    <property type="entry name" value="AsmA-related"/>
</dbReference>
<sequence length="946" mass="102124">MNRFSKTLVIFAALVIWYALIGFWIAPALIRHFGEQQLQARFSPDSTIAKVRINPFSGAFRVEGLQLADAAGAWSLDWQTAELNLSAATFVKFYPVLDVLRLAGAELRYEKRPGLAQQDPVESVDSDDAGDWRNWVDELNLTEVPELRVDLLEVSAGRVEFVDLTAATTYHKVVDPIDFTLRGLTTVIEGDTDMRFVAEMDDGAVLTWQGDFQSRPIRSAGAFSLSGLAVHDLSPYYSELIRFDLKRAVFGLRFDYVLDLSSMDQLLELQQGQVSLNELLCEPIGQSEQLISVDAVSLDGIGFRFPEMALEIASITVSDGATRIARDAKGEINLAHLLVLPAASEGTAPEEPTPEPAARESLLPALTYQIGQLSLSDYRIVWEEVLAAGLASLTVEIPQMTLTSLSSDLSAPIQLQANYLIGESGSAHIAGSIVPMESELDLSMQLQGIPLQLLSPYTQNFATTQIESGTFGFDGRFEYAASGSQSLTGNASILGMDLIYDENLHAKWQRLQLSELRLDLAPFSLAMDAVVLDQPEIIFTQQPSTAATASEAVAEEVPAASEAAAADSGEATPIRIDTFAIAEGSITYVDQSMEPAPRIVMDEIGLMLRGLDLAGSEPAELDLNSKINGSRFELQGGLNLSRPKESTRLQASLSGLSLPGFSTYSGQAVGRRIASGTFNLDSDWVIEASQLKASNQIRIEQLELGDRVESENAVSLPLDLAVTLLKGPNGVMNLSLPLSGDLNDPKVGIGQIVRTAIVGLITNVAAAPFKLLSGLVPGGEEDLSRVRFDSGSGELKAAMVSRLNTLATALKERPGLKLAITPQISADDERVLAEEQLRMALLGDAAIKDEALYRKRLTQRYREFSQAGATPELVASADDAPELKQMVAALLPSIELTDTDRAHLATTRAVAIREHLVTAQGITPDRLSVGEPELGAGESGARFDLK</sequence>
<keyword evidence="2" id="KW-1133">Transmembrane helix</keyword>
<dbReference type="Proteomes" id="UP001225316">
    <property type="component" value="Unassembled WGS sequence"/>
</dbReference>
<accession>A0ABU1AY57</accession>
<keyword evidence="4" id="KW-1185">Reference proteome</keyword>
<feature type="region of interest" description="Disordered" evidence="1">
    <location>
        <begin position="927"/>
        <end position="946"/>
    </location>
</feature>
<keyword evidence="2" id="KW-0812">Transmembrane</keyword>
<evidence type="ECO:0000313" key="3">
    <source>
        <dbReference type="EMBL" id="MDQ8209101.1"/>
    </source>
</evidence>
<protein>
    <submittedName>
        <fullName evidence="3">DUF748 domain-containing protein</fullName>
    </submittedName>
</protein>
<dbReference type="EMBL" id="JARXHW010000052">
    <property type="protein sequence ID" value="MDQ8209101.1"/>
    <property type="molecule type" value="Genomic_DNA"/>
</dbReference>
<evidence type="ECO:0000256" key="1">
    <source>
        <dbReference type="SAM" id="MobiDB-lite"/>
    </source>
</evidence>